<reference evidence="2" key="3">
    <citation type="journal article" date="2023" name="Proc. Natl. Acad. Sci. U.S.A.">
        <title>Fine structure and assembly pattern of a minimal myophage Pam3.</title>
        <authorList>
            <person name="Yang F."/>
            <person name="Jiang Y.L."/>
            <person name="Zhang J.T."/>
            <person name="Zhu J."/>
            <person name="Du K."/>
            <person name="Yu R.C."/>
            <person name="Wei Z.L."/>
            <person name="Kong W.W."/>
            <person name="Cui N."/>
            <person name="Li W.F."/>
            <person name="Chen Y."/>
            <person name="Li Q."/>
            <person name="Zhou C.Z."/>
        </authorList>
    </citation>
    <scope>STRUCTURE BY ELECTRON MICROSCOPY (3.19 ANGSTROMS) OF 1-221</scope>
</reference>
<accession>A0ACD6BAN3</accession>
<dbReference type="EMBL" id="ON014755">
    <property type="protein sequence ID" value="UQS95091.1"/>
    <property type="molecule type" value="Genomic_DNA"/>
</dbReference>
<name>A0ACD6BAN3_9CAUD</name>
<keyword evidence="2" id="KW-0002">3D-structure</keyword>
<protein>
    <submittedName>
        <fullName evidence="1">Spike protein</fullName>
    </submittedName>
</protein>
<gene>
    <name evidence="1" type="ORF">Pam3_20</name>
</gene>
<evidence type="ECO:0000313" key="1">
    <source>
        <dbReference type="EMBL" id="UQS95091.1"/>
    </source>
</evidence>
<dbReference type="PDB" id="7YFZ">
    <property type="method" value="EM"/>
    <property type="resolution" value="3.19 A"/>
    <property type="chains" value="w/x/y=1-221"/>
</dbReference>
<sequence>MTGYLGKTTNQDRDVVSAVAQSERESVWGEMPGRVVSVSADGRTVTVQPLYKPKFNGVPTDMPVLQEVPLRQALMGGVGVTVPVKPGQNVTLRPQMRSMDNYHVEGDGSASDSRSFSLSDMEAHIAGGESLKDVIPNLDSENVHVRANADGSKGMKLSPEGKVEFQGPEGNLLDLIADFMELVANDKLQINYGSSAGTNHAMANKAAMLALAAKVRTTGTI</sequence>
<reference evidence="1" key="1">
    <citation type="journal article" date="2022" name="Microbiome">
        <title>Comparative genomic analysis of five freshwater cyanophages and reference-guided metagenomic data mining.</title>
        <authorList>
            <person name="Du K."/>
            <person name="Yang F."/>
            <person name="Zhang J.T."/>
            <person name="Yu R.C."/>
            <person name="Deng Z."/>
            <person name="Li W.F."/>
            <person name="Chen Y."/>
            <person name="Li Q."/>
            <person name="Zhou C.Z."/>
        </authorList>
    </citation>
    <scope>NUCLEOTIDE SEQUENCE</scope>
</reference>
<accession>A0A9E7DT29</accession>
<proteinExistence type="evidence at protein level"/>
<organism evidence="1">
    <name type="scientific">Pseudanabaena phage Pam3</name>
    <dbReference type="NCBI Taxonomy" id="2936519"/>
    <lineage>
        <taxon>Viruses</taxon>
        <taxon>Duplodnaviria</taxon>
        <taxon>Heunggongvirae</taxon>
        <taxon>Uroviricota</taxon>
        <taxon>Caudoviricetes</taxon>
    </lineage>
</organism>
<reference evidence="1" key="2">
    <citation type="submission" date="2022-03" db="EMBL/GenBank/DDBJ databases">
        <authorList>
            <person name="Du K."/>
            <person name="Yang F."/>
            <person name="Zhang J.T."/>
            <person name="Yu R.C."/>
            <person name="Deng Z."/>
            <person name="Li W.F."/>
            <person name="Chen Y."/>
            <person name="Li Q."/>
            <person name="Zhou C.Z."/>
        </authorList>
    </citation>
    <scope>NUCLEOTIDE SEQUENCE</scope>
</reference>
<evidence type="ECO:0007829" key="2">
    <source>
        <dbReference type="PDB" id="7YFZ"/>
    </source>
</evidence>